<comment type="caution">
    <text evidence="2">The sequence shown here is derived from an EMBL/GenBank/DDBJ whole genome shotgun (WGS) entry which is preliminary data.</text>
</comment>
<dbReference type="Proteomes" id="UP001523369">
    <property type="component" value="Unassembled WGS sequence"/>
</dbReference>
<organism evidence="2 3">
    <name type="scientific">Paractinoplanes aksuensis</name>
    <dbReference type="NCBI Taxonomy" id="2939490"/>
    <lineage>
        <taxon>Bacteria</taxon>
        <taxon>Bacillati</taxon>
        <taxon>Actinomycetota</taxon>
        <taxon>Actinomycetes</taxon>
        <taxon>Micromonosporales</taxon>
        <taxon>Micromonosporaceae</taxon>
        <taxon>Paractinoplanes</taxon>
    </lineage>
</organism>
<dbReference type="InterPro" id="IPR059166">
    <property type="entry name" value="PLD-like_cat"/>
</dbReference>
<reference evidence="2 3" key="1">
    <citation type="submission" date="2022-06" db="EMBL/GenBank/DDBJ databases">
        <title>New Species of the Genus Actinoplanes, ActinopZanes ferrugineus.</title>
        <authorList>
            <person name="Ding P."/>
        </authorList>
    </citation>
    <scope>NUCLEOTIDE SEQUENCE [LARGE SCALE GENOMIC DNA]</scope>
    <source>
        <strain evidence="2 3">TRM88003</strain>
    </source>
</reference>
<sequence length="582" mass="63458">MLLPPDDRALLTDLLRPPARCTLDRAIATTFTLDLESLLSAPLAFAAHAVRDEADDESVMAAVLRCADRMDVFCQAGAIQAPADGSRLLALLEKMVHPVARPRAGHLFHPKIWLVRYAGDEDRHMRLLVLSRNLARSRSWDIGLRLDGWIGNQVHEGNRPLEKLLRRAIDLAVTPLARDRREAVDALINDLVRTDWDPPEGFSEMRLHALGIAKAKSPFFAGTRRLVMSPFVQEQGLKFCPPDGRTTLVGRQEDLDGLPEGALDGYATFVLNDLAVLDRDDEPDLMRRSGLHAKAYVIEHGNRAHVFVGSANASAGAFGGNLELLVELVGSRRDFGLETLMSSFGPLLEEYEPGDSVELEDDIGRELESYLFDLGTAPFRADVVTGKEPHTMRVAVPSLPEPPGGAGLGVSLHTRRGAVAPVKPGKPAEVVFDDLRTTSITRFLIVTVTAWDGTTRRAVVVAELSGDPADRLDQVLAEQIDTPEKFLRFVALLLGLGFGDSAESSGGDAETRGHRSRRAGELGLLELLLGALAERPAQLEDLARLINRMAATEQGRAVLPDGFLELWDLVEEARRGLIGATA</sequence>
<keyword evidence="3" id="KW-1185">Reference proteome</keyword>
<accession>A0ABT1E2M4</accession>
<dbReference type="RefSeq" id="WP_253243279.1">
    <property type="nucleotide sequence ID" value="NZ_JAMYJR010000056.1"/>
</dbReference>
<dbReference type="Gene3D" id="3.30.870.10">
    <property type="entry name" value="Endonuclease Chain A"/>
    <property type="match status" value="1"/>
</dbReference>
<dbReference type="InterPro" id="IPR001736">
    <property type="entry name" value="PLipase_D/transphosphatidylase"/>
</dbReference>
<evidence type="ECO:0000313" key="3">
    <source>
        <dbReference type="Proteomes" id="UP001523369"/>
    </source>
</evidence>
<feature type="domain" description="PLD phosphodiesterase" evidence="1">
    <location>
        <begin position="287"/>
        <end position="317"/>
    </location>
</feature>
<name>A0ABT1E2M4_9ACTN</name>
<protein>
    <submittedName>
        <fullName evidence="2">Phospholipase D family protein</fullName>
    </submittedName>
</protein>
<dbReference type="EMBL" id="JAMYJR010000056">
    <property type="protein sequence ID" value="MCO8277260.1"/>
    <property type="molecule type" value="Genomic_DNA"/>
</dbReference>
<proteinExistence type="predicted"/>
<evidence type="ECO:0000259" key="1">
    <source>
        <dbReference type="PROSITE" id="PS50035"/>
    </source>
</evidence>
<gene>
    <name evidence="2" type="ORF">M1L60_42460</name>
</gene>
<dbReference type="CDD" id="cd09176">
    <property type="entry name" value="PLDc_unchar6"/>
    <property type="match status" value="1"/>
</dbReference>
<evidence type="ECO:0000313" key="2">
    <source>
        <dbReference type="EMBL" id="MCO8277260.1"/>
    </source>
</evidence>
<dbReference type="PROSITE" id="PS50035">
    <property type="entry name" value="PLD"/>
    <property type="match status" value="1"/>
</dbReference>